<comment type="caution">
    <text evidence="1">The sequence shown here is derived from an EMBL/GenBank/DDBJ whole genome shotgun (WGS) entry which is preliminary data.</text>
</comment>
<name>A0AAW1J1A9_POPJA</name>
<protein>
    <submittedName>
        <fullName evidence="1">Uncharacterized protein</fullName>
    </submittedName>
</protein>
<keyword evidence="2" id="KW-1185">Reference proteome</keyword>
<proteinExistence type="predicted"/>
<accession>A0AAW1J1A9</accession>
<evidence type="ECO:0000313" key="1">
    <source>
        <dbReference type="EMBL" id="KAK9696511.1"/>
    </source>
</evidence>
<dbReference type="Proteomes" id="UP001458880">
    <property type="component" value="Unassembled WGS sequence"/>
</dbReference>
<dbReference type="EMBL" id="JASPKY010000449">
    <property type="protein sequence ID" value="KAK9696511.1"/>
    <property type="molecule type" value="Genomic_DNA"/>
</dbReference>
<gene>
    <name evidence="1" type="ORF">QE152_g31859</name>
</gene>
<evidence type="ECO:0000313" key="2">
    <source>
        <dbReference type="Proteomes" id="UP001458880"/>
    </source>
</evidence>
<sequence>MAKRFPVFVSLCEIISEIIPTEYAPNDYQQAETRCSFANDFITDKFFGESTADAQTTLTKERKAGTKNEIYAAVRRDGESTADAQTTLTKERKAGTKNEIYAAVRRDTGKRTAEEICT</sequence>
<dbReference type="AlphaFoldDB" id="A0AAW1J1A9"/>
<organism evidence="1 2">
    <name type="scientific">Popillia japonica</name>
    <name type="common">Japanese beetle</name>
    <dbReference type="NCBI Taxonomy" id="7064"/>
    <lineage>
        <taxon>Eukaryota</taxon>
        <taxon>Metazoa</taxon>
        <taxon>Ecdysozoa</taxon>
        <taxon>Arthropoda</taxon>
        <taxon>Hexapoda</taxon>
        <taxon>Insecta</taxon>
        <taxon>Pterygota</taxon>
        <taxon>Neoptera</taxon>
        <taxon>Endopterygota</taxon>
        <taxon>Coleoptera</taxon>
        <taxon>Polyphaga</taxon>
        <taxon>Scarabaeiformia</taxon>
        <taxon>Scarabaeidae</taxon>
        <taxon>Rutelinae</taxon>
        <taxon>Popillia</taxon>
    </lineage>
</organism>
<reference evidence="1 2" key="1">
    <citation type="journal article" date="2024" name="BMC Genomics">
        <title>De novo assembly and annotation of Popillia japonica's genome with initial clues to its potential as an invasive pest.</title>
        <authorList>
            <person name="Cucini C."/>
            <person name="Boschi S."/>
            <person name="Funari R."/>
            <person name="Cardaioli E."/>
            <person name="Iannotti N."/>
            <person name="Marturano G."/>
            <person name="Paoli F."/>
            <person name="Bruttini M."/>
            <person name="Carapelli A."/>
            <person name="Frati F."/>
            <person name="Nardi F."/>
        </authorList>
    </citation>
    <scope>NUCLEOTIDE SEQUENCE [LARGE SCALE GENOMIC DNA]</scope>
    <source>
        <strain evidence="1">DMR45628</strain>
    </source>
</reference>